<dbReference type="RefSeq" id="WP_009385283.1">
    <property type="nucleotide sequence ID" value="NZ_CP134277.1"/>
</dbReference>
<comment type="caution">
    <text evidence="1">The sequence shown here is derived from an EMBL/GenBank/DDBJ whole genome shotgun (WGS) entry which is preliminary data.</text>
</comment>
<dbReference type="Proteomes" id="UP000095131">
    <property type="component" value="Unassembled WGS sequence"/>
</dbReference>
<proteinExistence type="predicted"/>
<dbReference type="Pfam" id="PF08713">
    <property type="entry name" value="DNA_alkylation"/>
    <property type="match status" value="1"/>
</dbReference>
<gene>
    <name evidence="1" type="ORF">VSF3289_01724</name>
</gene>
<reference evidence="1 2" key="1">
    <citation type="submission" date="2016-08" db="EMBL/GenBank/DDBJ databases">
        <title>Genome sequencing of Vibrio scophthalmi strain FP3289, an isolated from Paralichthys olivaceus.</title>
        <authorList>
            <person name="Han H.-J."/>
        </authorList>
    </citation>
    <scope>NUCLEOTIDE SEQUENCE [LARGE SCALE GENOMIC DNA]</scope>
    <source>
        <strain evidence="1 2">FP3289</strain>
    </source>
</reference>
<dbReference type="AlphaFoldDB" id="A0A1E3WNW3"/>
<dbReference type="InterPro" id="IPR014825">
    <property type="entry name" value="DNA_alkylation"/>
</dbReference>
<dbReference type="EMBL" id="MDCJ01000002">
    <property type="protein sequence ID" value="ODS11459.1"/>
    <property type="molecule type" value="Genomic_DNA"/>
</dbReference>
<dbReference type="Gene3D" id="1.25.40.290">
    <property type="entry name" value="ARM repeat domains"/>
    <property type="match status" value="1"/>
</dbReference>
<evidence type="ECO:0000313" key="1">
    <source>
        <dbReference type="EMBL" id="ODS11459.1"/>
    </source>
</evidence>
<dbReference type="PANTHER" id="PTHR34070">
    <property type="entry name" value="ARMADILLO-TYPE FOLD"/>
    <property type="match status" value="1"/>
</dbReference>
<dbReference type="SUPFAM" id="SSF48371">
    <property type="entry name" value="ARM repeat"/>
    <property type="match status" value="1"/>
</dbReference>
<sequence length="230" mass="26848">MHPWVRETIARLTPMADPETASAMQAYMRNQFEFLGIQSVPRRAAMKALLSSAQRPSINELSTVINQLWQLPEREYQMVALDLLIAYKNRLPATILNDLQRWLTTQSWWDTVDLLATHIAGELFTRYPAESAPFLVHWRGSDNIWLRRTTLLFQLKYKARTDDALLFSLITDNQSDTEFFIQKAIGWALREYSKTNPDAVTHFIEQQNIQGLAKREALKWLSKQKNQSWH</sequence>
<organism evidence="1 2">
    <name type="scientific">Vibrio scophthalmi</name>
    <dbReference type="NCBI Taxonomy" id="45658"/>
    <lineage>
        <taxon>Bacteria</taxon>
        <taxon>Pseudomonadati</taxon>
        <taxon>Pseudomonadota</taxon>
        <taxon>Gammaproteobacteria</taxon>
        <taxon>Vibrionales</taxon>
        <taxon>Vibrionaceae</taxon>
        <taxon>Vibrio</taxon>
    </lineage>
</organism>
<accession>A0A1E3WNW3</accession>
<dbReference type="OrthoDB" id="9775346at2"/>
<evidence type="ECO:0000313" key="2">
    <source>
        <dbReference type="Proteomes" id="UP000095131"/>
    </source>
</evidence>
<name>A0A1E3WNW3_9VIBR</name>
<evidence type="ECO:0008006" key="3">
    <source>
        <dbReference type="Google" id="ProtNLM"/>
    </source>
</evidence>
<dbReference type="PANTHER" id="PTHR34070:SF1">
    <property type="entry name" value="DNA ALKYLATION REPAIR PROTEIN"/>
    <property type="match status" value="1"/>
</dbReference>
<dbReference type="Gene3D" id="1.20.1660.10">
    <property type="entry name" value="Hypothetical protein (EF3068)"/>
    <property type="match status" value="1"/>
</dbReference>
<dbReference type="InterPro" id="IPR016024">
    <property type="entry name" value="ARM-type_fold"/>
</dbReference>
<dbReference type="CDD" id="cd07064">
    <property type="entry name" value="AlkD_like_1"/>
    <property type="match status" value="1"/>
</dbReference>
<dbReference type="PATRIC" id="fig|45658.8.peg.1728"/>
<protein>
    <recommendedName>
        <fullName evidence="3">DNA alkylation repair enzyme</fullName>
    </recommendedName>
</protein>